<evidence type="ECO:0000259" key="1">
    <source>
        <dbReference type="Pfam" id="PF00675"/>
    </source>
</evidence>
<dbReference type="NCBIfam" id="NF047421">
    <property type="entry name" value="YfmH_fam"/>
    <property type="match status" value="1"/>
</dbReference>
<name>A0A1M6LAH2_9BACL</name>
<dbReference type="InterPro" id="IPR050361">
    <property type="entry name" value="MPP/UQCRC_Complex"/>
</dbReference>
<dbReference type="InterPro" id="IPR007863">
    <property type="entry name" value="Peptidase_M16_C"/>
</dbReference>
<dbReference type="EMBL" id="FRAF01000002">
    <property type="protein sequence ID" value="SHJ68129.1"/>
    <property type="molecule type" value="Genomic_DNA"/>
</dbReference>
<dbReference type="SUPFAM" id="SSF63411">
    <property type="entry name" value="LuxS/MPP-like metallohydrolase"/>
    <property type="match status" value="2"/>
</dbReference>
<feature type="domain" description="Peptidase M16 N-terminal" evidence="1">
    <location>
        <begin position="63"/>
        <end position="175"/>
    </location>
</feature>
<evidence type="ECO:0000259" key="2">
    <source>
        <dbReference type="Pfam" id="PF05193"/>
    </source>
</evidence>
<evidence type="ECO:0000313" key="3">
    <source>
        <dbReference type="EMBL" id="SHJ68129.1"/>
    </source>
</evidence>
<gene>
    <name evidence="3" type="ORF">SAMN05443507_102146</name>
</gene>
<reference evidence="4" key="1">
    <citation type="submission" date="2016-11" db="EMBL/GenBank/DDBJ databases">
        <authorList>
            <person name="Varghese N."/>
            <person name="Submissions S."/>
        </authorList>
    </citation>
    <scope>NUCLEOTIDE SEQUENCE [LARGE SCALE GENOMIC DNA]</scope>
    <source>
        <strain evidence="4">USBA-503</strain>
    </source>
</reference>
<accession>A0A1M6LAH2</accession>
<dbReference type="AlphaFoldDB" id="A0A1M6LAH2"/>
<dbReference type="STRING" id="1830138.SAMN05443507_102146"/>
<dbReference type="PANTHER" id="PTHR11851:SF134">
    <property type="entry name" value="ZINC-DEPENDENT PROTEASE"/>
    <property type="match status" value="1"/>
</dbReference>
<dbReference type="OrthoDB" id="9811314at2"/>
<dbReference type="Pfam" id="PF00675">
    <property type="entry name" value="Peptidase_M16"/>
    <property type="match status" value="1"/>
</dbReference>
<evidence type="ECO:0000313" key="4">
    <source>
        <dbReference type="Proteomes" id="UP000184016"/>
    </source>
</evidence>
<dbReference type="InterPro" id="IPR011249">
    <property type="entry name" value="Metalloenz_LuxS/M16"/>
</dbReference>
<dbReference type="InterPro" id="IPR011765">
    <property type="entry name" value="Pept_M16_N"/>
</dbReference>
<dbReference type="Pfam" id="PF05193">
    <property type="entry name" value="Peptidase_M16_C"/>
    <property type="match status" value="1"/>
</dbReference>
<protein>
    <submittedName>
        <fullName evidence="3">Predicted Zn-dependent peptidase</fullName>
    </submittedName>
</protein>
<dbReference type="RefSeq" id="WP_072872894.1">
    <property type="nucleotide sequence ID" value="NZ_FRAF01000002.1"/>
</dbReference>
<feature type="domain" description="Peptidase M16 C-terminal" evidence="2">
    <location>
        <begin position="182"/>
        <end position="362"/>
    </location>
</feature>
<dbReference type="PANTHER" id="PTHR11851">
    <property type="entry name" value="METALLOPROTEASE"/>
    <property type="match status" value="1"/>
</dbReference>
<proteinExistence type="predicted"/>
<organism evidence="3 4">
    <name type="scientific">Alicyclobacillus tolerans</name>
    <dbReference type="NCBI Taxonomy" id="90970"/>
    <lineage>
        <taxon>Bacteria</taxon>
        <taxon>Bacillati</taxon>
        <taxon>Bacillota</taxon>
        <taxon>Bacilli</taxon>
        <taxon>Bacillales</taxon>
        <taxon>Alicyclobacillaceae</taxon>
        <taxon>Alicyclobacillus</taxon>
    </lineage>
</organism>
<dbReference type="GO" id="GO:0046872">
    <property type="term" value="F:metal ion binding"/>
    <property type="evidence" value="ECO:0007669"/>
    <property type="project" value="InterPro"/>
</dbReference>
<dbReference type="Gene3D" id="3.30.830.10">
    <property type="entry name" value="Metalloenzyme, LuxS/M16 peptidase-like"/>
    <property type="match status" value="2"/>
</dbReference>
<sequence>MKRTEVKSLNLEIYSHQLSNGLRLVCIPRPGYQQVYALFSTAYGSCDNSFRTESESEIRKVPDGIAHFLEHKMFEEPDEDVFSRFAKYGASANAFTTYLQTSYLFSCTDSVQENLNVLLDFVQHPYFTDANVEKEKGIISEEIRMYDDHPDWRCYSELMKAMYEKNPVRIDIAGTVESIQEITKDTLYDCYHTFYHPENMLLVVVGGIDPQQTLDWVDQNQQKKSFPAFSPIVRQYPKEPETVYQQQVLHSLDVVRPKCLLGLKDFPVTDGENMLRQDWLTGIVLDGLFGKASVFYETFSQSGLIDQTFSWEYEVTKNYAHAMIGGNTESPQELQKAIVETIERALSDGIEAETFERSRKKLLGRIYTSYDSLASLARDMTSYGLQSILPFHAIDVCSSFTCEQAEQRLKELYSKERVSCSIVKSL</sequence>
<keyword evidence="4" id="KW-1185">Reference proteome</keyword>
<dbReference type="Proteomes" id="UP000184016">
    <property type="component" value="Unassembled WGS sequence"/>
</dbReference>